<accession>A0ABN7SP25</accession>
<organism evidence="2 3">
    <name type="scientific">Oikopleura dioica</name>
    <name type="common">Tunicate</name>
    <dbReference type="NCBI Taxonomy" id="34765"/>
    <lineage>
        <taxon>Eukaryota</taxon>
        <taxon>Metazoa</taxon>
        <taxon>Chordata</taxon>
        <taxon>Tunicata</taxon>
        <taxon>Appendicularia</taxon>
        <taxon>Copelata</taxon>
        <taxon>Oikopleuridae</taxon>
        <taxon>Oikopleura</taxon>
    </lineage>
</organism>
<evidence type="ECO:0000256" key="1">
    <source>
        <dbReference type="SAM" id="MobiDB-lite"/>
    </source>
</evidence>
<gene>
    <name evidence="2" type="ORF">OKIOD_LOCUS9139</name>
</gene>
<protein>
    <submittedName>
        <fullName evidence="2">Oidioi.mRNA.OKI2018_I69.chr1.g374.t1.cds</fullName>
    </submittedName>
</protein>
<name>A0ABN7SP25_OIKDI</name>
<evidence type="ECO:0000313" key="2">
    <source>
        <dbReference type="EMBL" id="CAG5102593.1"/>
    </source>
</evidence>
<evidence type="ECO:0000313" key="3">
    <source>
        <dbReference type="Proteomes" id="UP001158576"/>
    </source>
</evidence>
<reference evidence="2 3" key="1">
    <citation type="submission" date="2021-04" db="EMBL/GenBank/DDBJ databases">
        <authorList>
            <person name="Bliznina A."/>
        </authorList>
    </citation>
    <scope>NUCLEOTIDE SEQUENCE [LARGE SCALE GENOMIC DNA]</scope>
</reference>
<sequence>MPEIKAEKGKRGRPKKTAPVEEKLSRRELIKYEFNMLFSLLRATTATESYQKDFCVTTAASCIRGSKQFGEYLEDRRKEVREAESQQGESAFLLAEERFLKICEKIQQSKDDRILRDRKFLSEVQSLNTSVAAKHLYETSKGIYIDLILPHLNNNRTSTQN</sequence>
<dbReference type="Proteomes" id="UP001158576">
    <property type="component" value="Chromosome 1"/>
</dbReference>
<proteinExistence type="predicted"/>
<dbReference type="EMBL" id="OU015566">
    <property type="protein sequence ID" value="CAG5102593.1"/>
    <property type="molecule type" value="Genomic_DNA"/>
</dbReference>
<keyword evidence="3" id="KW-1185">Reference proteome</keyword>
<feature type="region of interest" description="Disordered" evidence="1">
    <location>
        <begin position="1"/>
        <end position="21"/>
    </location>
</feature>